<proteinExistence type="predicted"/>
<dbReference type="EMBL" id="CP011310">
    <property type="protein sequence ID" value="AKQ41835.2"/>
    <property type="molecule type" value="Genomic_DNA"/>
</dbReference>
<sequence length="46" mass="4999">MMIEKLKEGSLESDFSRELVGIIFSSAHSFEFTPLAAKGSDCAKSC</sequence>
<reference evidence="2" key="2">
    <citation type="submission" date="2015-04" db="EMBL/GenBank/DDBJ databases">
        <title>The complete genome sequence of Erythrobacter sp. s21-N3.</title>
        <authorList>
            <person name="Zhuang L."/>
            <person name="Liu Y."/>
            <person name="Shao Z."/>
        </authorList>
    </citation>
    <scope>NUCLEOTIDE SEQUENCE [LARGE SCALE GENOMIC DNA]</scope>
    <source>
        <strain evidence="2">s21-N3</strain>
    </source>
</reference>
<gene>
    <name evidence="1" type="ORF">CP97_07080</name>
</gene>
<dbReference type="Proteomes" id="UP000059113">
    <property type="component" value="Chromosome"/>
</dbReference>
<organism evidence="1 2">
    <name type="scientific">Aurantiacibacter atlanticus</name>
    <dbReference type="NCBI Taxonomy" id="1648404"/>
    <lineage>
        <taxon>Bacteria</taxon>
        <taxon>Pseudomonadati</taxon>
        <taxon>Pseudomonadota</taxon>
        <taxon>Alphaproteobacteria</taxon>
        <taxon>Sphingomonadales</taxon>
        <taxon>Erythrobacteraceae</taxon>
        <taxon>Aurantiacibacter</taxon>
    </lineage>
</organism>
<protein>
    <submittedName>
        <fullName evidence="1">Uncharacterized protein</fullName>
    </submittedName>
</protein>
<name>A0A0H4VBN9_9SPHN</name>
<dbReference type="AlphaFoldDB" id="A0A0H4VBN9"/>
<keyword evidence="2" id="KW-1185">Reference proteome</keyword>
<dbReference type="KEGG" id="ery:CP97_07080"/>
<evidence type="ECO:0000313" key="1">
    <source>
        <dbReference type="EMBL" id="AKQ41835.2"/>
    </source>
</evidence>
<evidence type="ECO:0000313" key="2">
    <source>
        <dbReference type="Proteomes" id="UP000059113"/>
    </source>
</evidence>
<reference evidence="1 2" key="1">
    <citation type="journal article" date="2015" name="Int. J. Syst. Evol. Microbiol.">
        <title>Erythrobacter atlanticus sp. nov., a bacterium from ocean sediment able to degrade polycyclic aromatic hydrocarbons.</title>
        <authorList>
            <person name="Zhuang L."/>
            <person name="Liu Y."/>
            <person name="Wang L."/>
            <person name="Wang W."/>
            <person name="Shao Z."/>
        </authorList>
    </citation>
    <scope>NUCLEOTIDE SEQUENCE [LARGE SCALE GENOMIC DNA]</scope>
    <source>
        <strain evidence="2">s21-N3</strain>
    </source>
</reference>
<accession>A0A0H4VBN9</accession>